<dbReference type="PANTHER" id="PTHR10694">
    <property type="entry name" value="LYSINE-SPECIFIC DEMETHYLASE"/>
    <property type="match status" value="1"/>
</dbReference>
<comment type="subcellular location">
    <subcellularLocation>
        <location evidence="1">Nucleus</location>
    </subcellularLocation>
</comment>
<gene>
    <name evidence="6" type="ORF">Sradi_1389000</name>
</gene>
<dbReference type="InterPro" id="IPR003349">
    <property type="entry name" value="JmjN"/>
</dbReference>
<evidence type="ECO:0000259" key="5">
    <source>
        <dbReference type="PROSITE" id="PS51184"/>
    </source>
</evidence>
<feature type="domain" description="JmjC" evidence="5">
    <location>
        <begin position="311"/>
        <end position="476"/>
    </location>
</feature>
<keyword evidence="2" id="KW-0539">Nucleus</keyword>
<reference evidence="6" key="1">
    <citation type="submission" date="2020-06" db="EMBL/GenBank/DDBJ databases">
        <authorList>
            <person name="Li T."/>
            <person name="Hu X."/>
            <person name="Zhang T."/>
            <person name="Song X."/>
            <person name="Zhang H."/>
            <person name="Dai N."/>
            <person name="Sheng W."/>
            <person name="Hou X."/>
            <person name="Wei L."/>
        </authorList>
    </citation>
    <scope>NUCLEOTIDE SEQUENCE</scope>
    <source>
        <strain evidence="6">G02</strain>
        <tissue evidence="6">Leaf</tissue>
    </source>
</reference>
<dbReference type="Pfam" id="PF02375">
    <property type="entry name" value="JmjN"/>
    <property type="match status" value="1"/>
</dbReference>
<protein>
    <submittedName>
        <fullName evidence="6">Lysine-specific demethylase</fullName>
    </submittedName>
</protein>
<feature type="region of interest" description="Disordered" evidence="3">
    <location>
        <begin position="637"/>
        <end position="661"/>
    </location>
</feature>
<dbReference type="SMART" id="SM00545">
    <property type="entry name" value="JmjN"/>
    <property type="match status" value="1"/>
</dbReference>
<dbReference type="PROSITE" id="PS51184">
    <property type="entry name" value="JMJC"/>
    <property type="match status" value="1"/>
</dbReference>
<name>A0AAW2UQV3_SESRA</name>
<dbReference type="AlphaFoldDB" id="A0AAW2UQV3"/>
<organism evidence="6">
    <name type="scientific">Sesamum radiatum</name>
    <name type="common">Black benniseed</name>
    <dbReference type="NCBI Taxonomy" id="300843"/>
    <lineage>
        <taxon>Eukaryota</taxon>
        <taxon>Viridiplantae</taxon>
        <taxon>Streptophyta</taxon>
        <taxon>Embryophyta</taxon>
        <taxon>Tracheophyta</taxon>
        <taxon>Spermatophyta</taxon>
        <taxon>Magnoliopsida</taxon>
        <taxon>eudicotyledons</taxon>
        <taxon>Gunneridae</taxon>
        <taxon>Pentapetalae</taxon>
        <taxon>asterids</taxon>
        <taxon>lamiids</taxon>
        <taxon>Lamiales</taxon>
        <taxon>Pedaliaceae</taxon>
        <taxon>Sesamum</taxon>
    </lineage>
</organism>
<dbReference type="GO" id="GO:0000785">
    <property type="term" value="C:chromatin"/>
    <property type="evidence" value="ECO:0007669"/>
    <property type="project" value="TreeGrafter"/>
</dbReference>
<dbReference type="EMBL" id="JACGWJ010000005">
    <property type="protein sequence ID" value="KAL0419755.1"/>
    <property type="molecule type" value="Genomic_DNA"/>
</dbReference>
<dbReference type="SMART" id="SM00558">
    <property type="entry name" value="JmjC"/>
    <property type="match status" value="1"/>
</dbReference>
<evidence type="ECO:0000256" key="1">
    <source>
        <dbReference type="ARBA" id="ARBA00004123"/>
    </source>
</evidence>
<feature type="compositionally biased region" description="Basic and acidic residues" evidence="3">
    <location>
        <begin position="716"/>
        <end position="727"/>
    </location>
</feature>
<dbReference type="GO" id="GO:0034647">
    <property type="term" value="F:histone H3K4me/H3K4me2/H3K4me3 demethylase activity"/>
    <property type="evidence" value="ECO:0007669"/>
    <property type="project" value="TreeGrafter"/>
</dbReference>
<comment type="caution">
    <text evidence="6">The sequence shown here is derived from an EMBL/GenBank/DDBJ whole genome shotgun (WGS) entry which is preliminary data.</text>
</comment>
<dbReference type="Pfam" id="PF02928">
    <property type="entry name" value="zf-C5HC2"/>
    <property type="match status" value="1"/>
</dbReference>
<dbReference type="PANTHER" id="PTHR10694:SF113">
    <property type="entry name" value="PROTEIN JUMONJI"/>
    <property type="match status" value="1"/>
</dbReference>
<dbReference type="InterPro" id="IPR004198">
    <property type="entry name" value="Znf_C5HC2"/>
</dbReference>
<dbReference type="PROSITE" id="PS51183">
    <property type="entry name" value="JMJN"/>
    <property type="match status" value="1"/>
</dbReference>
<dbReference type="Gene3D" id="2.60.120.650">
    <property type="entry name" value="Cupin"/>
    <property type="match status" value="1"/>
</dbReference>
<dbReference type="Pfam" id="PF02373">
    <property type="entry name" value="JmjC"/>
    <property type="match status" value="1"/>
</dbReference>
<dbReference type="GO" id="GO:0005634">
    <property type="term" value="C:nucleus"/>
    <property type="evidence" value="ECO:0007669"/>
    <property type="project" value="UniProtKB-SubCell"/>
</dbReference>
<feature type="compositionally biased region" description="Polar residues" evidence="3">
    <location>
        <begin position="738"/>
        <end position="752"/>
    </location>
</feature>
<evidence type="ECO:0000256" key="2">
    <source>
        <dbReference type="ARBA" id="ARBA00023242"/>
    </source>
</evidence>
<feature type="region of interest" description="Disordered" evidence="3">
    <location>
        <begin position="685"/>
        <end position="752"/>
    </location>
</feature>
<evidence type="ECO:0000313" key="6">
    <source>
        <dbReference type="EMBL" id="KAL0419755.1"/>
    </source>
</evidence>
<reference evidence="6" key="2">
    <citation type="journal article" date="2024" name="Plant">
        <title>Genomic evolution and insights into agronomic trait innovations of Sesamum species.</title>
        <authorList>
            <person name="Miao H."/>
            <person name="Wang L."/>
            <person name="Qu L."/>
            <person name="Liu H."/>
            <person name="Sun Y."/>
            <person name="Le M."/>
            <person name="Wang Q."/>
            <person name="Wei S."/>
            <person name="Zheng Y."/>
            <person name="Lin W."/>
            <person name="Duan Y."/>
            <person name="Cao H."/>
            <person name="Xiong S."/>
            <person name="Wang X."/>
            <person name="Wei L."/>
            <person name="Li C."/>
            <person name="Ma Q."/>
            <person name="Ju M."/>
            <person name="Zhao R."/>
            <person name="Li G."/>
            <person name="Mu C."/>
            <person name="Tian Q."/>
            <person name="Mei H."/>
            <person name="Zhang T."/>
            <person name="Gao T."/>
            <person name="Zhang H."/>
        </authorList>
    </citation>
    <scope>NUCLEOTIDE SEQUENCE</scope>
    <source>
        <strain evidence="6">G02</strain>
    </source>
</reference>
<dbReference type="GO" id="GO:0010468">
    <property type="term" value="P:regulation of gene expression"/>
    <property type="evidence" value="ECO:0007669"/>
    <property type="project" value="TreeGrafter"/>
</dbReference>
<evidence type="ECO:0000259" key="4">
    <source>
        <dbReference type="PROSITE" id="PS51183"/>
    </source>
</evidence>
<feature type="domain" description="JmjN" evidence="4">
    <location>
        <begin position="97"/>
        <end position="138"/>
    </location>
</feature>
<proteinExistence type="predicted"/>
<dbReference type="SUPFAM" id="SSF51197">
    <property type="entry name" value="Clavaminate synthase-like"/>
    <property type="match status" value="1"/>
</dbReference>
<dbReference type="InterPro" id="IPR003347">
    <property type="entry name" value="JmjC_dom"/>
</dbReference>
<sequence>MAVAGESEPVLISAPLSDADIEKLKSSFMQRPWVYHDQLDHVPQKYDCEETEVEMKDPISASLPKGVIRGCENCNDCVKVTARWRPEEACLPALDDAPVFRPTEEEFKDTLKYIAKIYSKAENYGICRIVPPPSWRPPCVLQDKTTWEASKFRTHIQKVDGLGNLYFKKRLSRLNEKMANEMSKVAASVGLESCNEGVADSKEAKSIAVASEFEIGPDLTLKSFKKYADDFKRQYFFCEDGKVKDPDISVIAVQEQRGPLIARIEGEYWRIIENPSEEIEVLCGANLGCPTLGSGFPIKGGPARNITEYSGYVESGWNLNNTPKLSGSLLPFGCYDTSAILVPQLFIGMCFASQCWRNEDHNLYSLSYMHLGDPKVWYGVPGRYCFKFVEIAKKLFPPLSKHPKLLHELVAQLSPSMLMSEGIPVYRCVQNHSEFVLIFPGAYHSEFSSGFNCSEAACFAPFDWLPHGQDIVELYAEYCLKTSISHDRLLLGAAMEAVSTQWESFAMKNSSFNNQLWQSVCGKDGILTKVLKSRVRNEGIRRKHLCNLSQSRELDEFDVATKRECCICLYDLYLSAVSCLCFPNRYSCLRHAKELCSCAWGTKYFYLRYEIAELNLLIEALEGNIKAIHSWAKRKGQPDSLQQLNPGNKVGEQEKPNGISPRMSAGSLYELNGITCDQNLIPTSNWANEENKSTEGSGSAYGRHVIASNKSLMPASERKGAKDEHRSMTCTFPPPDTSLRNNAQHSTSSFSTQKNVAPNVVILLSDNED</sequence>
<accession>A0AAW2UQV3</accession>
<evidence type="ECO:0000256" key="3">
    <source>
        <dbReference type="SAM" id="MobiDB-lite"/>
    </source>
</evidence>